<comment type="caution">
    <text evidence="1">The sequence shown here is derived from an EMBL/GenBank/DDBJ whole genome shotgun (WGS) entry which is preliminary data.</text>
</comment>
<dbReference type="EMBL" id="JASUXU010000155">
    <property type="protein sequence ID" value="KAK0303242.1"/>
    <property type="molecule type" value="Genomic_DNA"/>
</dbReference>
<dbReference type="AlphaFoldDB" id="A0AAN6J0L2"/>
<reference evidence="1" key="1">
    <citation type="submission" date="2021-12" db="EMBL/GenBank/DDBJ databases">
        <title>Black yeast isolated from Biological Soil Crust.</title>
        <authorList>
            <person name="Kurbessoian T."/>
        </authorList>
    </citation>
    <scope>NUCLEOTIDE SEQUENCE</scope>
    <source>
        <strain evidence="1">CCFEE 5208</strain>
    </source>
</reference>
<organism evidence="1 2">
    <name type="scientific">Friedmanniomyces endolithicus</name>
    <dbReference type="NCBI Taxonomy" id="329885"/>
    <lineage>
        <taxon>Eukaryota</taxon>
        <taxon>Fungi</taxon>
        <taxon>Dikarya</taxon>
        <taxon>Ascomycota</taxon>
        <taxon>Pezizomycotina</taxon>
        <taxon>Dothideomycetes</taxon>
        <taxon>Dothideomycetidae</taxon>
        <taxon>Mycosphaerellales</taxon>
        <taxon>Teratosphaeriaceae</taxon>
        <taxon>Friedmanniomyces</taxon>
    </lineage>
</organism>
<evidence type="ECO:0000313" key="2">
    <source>
        <dbReference type="Proteomes" id="UP001168146"/>
    </source>
</evidence>
<evidence type="ECO:0000313" key="1">
    <source>
        <dbReference type="EMBL" id="KAK0303242.1"/>
    </source>
</evidence>
<proteinExistence type="predicted"/>
<name>A0AAN6J0L2_9PEZI</name>
<gene>
    <name evidence="1" type="ORF">LTR82_017622</name>
</gene>
<sequence length="124" mass="13925">MSAPAAQANTTTFRRTEECGPGVVTQTVENAVHGESYDDPEDSTKVYNIQGFDAAPRTGKFHYKTWFEGREGRRLLEYDNADSLEDERDPYFVEVQRYLPDAPGVEIIVTTRSQTATGMPSSQR</sequence>
<accession>A0AAN6J0L2</accession>
<protein>
    <submittedName>
        <fullName evidence="1">Uncharacterized protein</fullName>
    </submittedName>
</protein>
<dbReference type="Proteomes" id="UP001168146">
    <property type="component" value="Unassembled WGS sequence"/>
</dbReference>